<evidence type="ECO:0000313" key="2">
    <source>
        <dbReference type="EMBL" id="WVN87656.1"/>
    </source>
</evidence>
<feature type="compositionally biased region" description="Low complexity" evidence="1">
    <location>
        <begin position="63"/>
        <end position="74"/>
    </location>
</feature>
<feature type="compositionally biased region" description="Basic and acidic residues" evidence="1">
    <location>
        <begin position="339"/>
        <end position="350"/>
    </location>
</feature>
<feature type="compositionally biased region" description="Basic and acidic residues" evidence="1">
    <location>
        <begin position="398"/>
        <end position="444"/>
    </location>
</feature>
<feature type="compositionally biased region" description="Basic and acidic residues" evidence="1">
    <location>
        <begin position="290"/>
        <end position="299"/>
    </location>
</feature>
<dbReference type="OrthoDB" id="2589888at2759"/>
<feature type="compositionally biased region" description="Acidic residues" evidence="1">
    <location>
        <begin position="602"/>
        <end position="615"/>
    </location>
</feature>
<gene>
    <name evidence="2" type="ORF">L203_102840</name>
</gene>
<reference evidence="2" key="1">
    <citation type="submission" date="2016-06" db="EMBL/GenBank/DDBJ databases">
        <authorList>
            <person name="Cuomo C."/>
            <person name="Litvintseva A."/>
            <person name="Heitman J."/>
            <person name="Chen Y."/>
            <person name="Sun S."/>
            <person name="Springer D."/>
            <person name="Dromer F."/>
            <person name="Young S."/>
            <person name="Zeng Q."/>
            <person name="Chapman S."/>
            <person name="Gujja S."/>
            <person name="Saif S."/>
            <person name="Birren B."/>
        </authorList>
    </citation>
    <scope>NUCLEOTIDE SEQUENCE</scope>
    <source>
        <strain evidence="2">CBS 7841</strain>
    </source>
</reference>
<feature type="compositionally biased region" description="Low complexity" evidence="1">
    <location>
        <begin position="1026"/>
        <end position="1035"/>
    </location>
</feature>
<keyword evidence="3" id="KW-1185">Reference proteome</keyword>
<feature type="compositionally biased region" description="Low complexity" evidence="1">
    <location>
        <begin position="543"/>
        <end position="557"/>
    </location>
</feature>
<feature type="compositionally biased region" description="Polar residues" evidence="1">
    <location>
        <begin position="529"/>
        <end position="542"/>
    </location>
</feature>
<feature type="compositionally biased region" description="Polar residues" evidence="1">
    <location>
        <begin position="1144"/>
        <end position="1161"/>
    </location>
</feature>
<feature type="compositionally biased region" description="Pro residues" evidence="1">
    <location>
        <begin position="357"/>
        <end position="368"/>
    </location>
</feature>
<reference evidence="2" key="3">
    <citation type="submission" date="2024-01" db="EMBL/GenBank/DDBJ databases">
        <authorList>
            <person name="Coelho M.A."/>
            <person name="David-Palma M."/>
            <person name="Shea T."/>
            <person name="Sun S."/>
            <person name="Cuomo C.A."/>
            <person name="Heitman J."/>
        </authorList>
    </citation>
    <scope>NUCLEOTIDE SEQUENCE</scope>
    <source>
        <strain evidence="2">CBS 7841</strain>
    </source>
</reference>
<feature type="compositionally biased region" description="Polar residues" evidence="1">
    <location>
        <begin position="42"/>
        <end position="53"/>
    </location>
</feature>
<feature type="region of interest" description="Disordered" evidence="1">
    <location>
        <begin position="1144"/>
        <end position="1199"/>
    </location>
</feature>
<feature type="compositionally biased region" description="Low complexity" evidence="1">
    <location>
        <begin position="1254"/>
        <end position="1270"/>
    </location>
</feature>
<feature type="region of interest" description="Disordered" evidence="1">
    <location>
        <begin position="1"/>
        <end position="27"/>
    </location>
</feature>
<sequence>MASDTDPPAAAVNSAVMTEPMPPPAVPLKKKFTSVNLNQKFLSKATSPASASGTVKPPNGRQSASPVPIASSSSRHLSTKLVTVPVVKPAASPNSTPPTSSASPWATPSAQNNATQLHQPAPIAAASAAGVSNVASVNKMAWKTPTMTAGRPLGIARDFPTAKEVADGQKAAQLVAQAQAAHNQAILQELHSFTRIDPHSHRWDEEDEDDIIDFPDMPTQPVAPSETQDEPVPKSERFAQDYDRSWPRREGASDWVLYDAKTDRLDSRPMGTTNERPVAGERGAWGPRLMRREEKEAEVLRGVPPHLPQTGSKPGEAPAGSGLPTRSAWGPRAGTSGAKEGEWREHRERSSTTARPNLPPVPVHPLPAHPNMSSAAPSSNQPPSTDSLDDPQAAEMHNAAEKARLRRLEEEKEREAAKERARMKAKMLEEKSKASSGKDVKSDKSAATQIATTQIEERRYTLAQRPKDVHSVILTEPSKAESELSWRARASHLQTKLPESDNENRKGKQSLRSTVRVEPPDLARKEASTTDVSPETQPARNISPSSSPQLFQQSLHSTSPALPITKVDYSTSALDGMMAQIKAAMKQMQEAREKGQNSQSVSEEEFGEVEQDEDVKVESVQNSKSSHGPEKEKVEVRKEKQETPTPTELRANLKTQTSQQAKHTLALAQTPPIKSTASPAAALKVPEFFDISYPPPPPSPPPAWRTFTVRIPKLSPSVPSLSPISVTQLKAWEAGGATPRGWAFTFTSPFGVEGYDRAEWLLPQPRVMTKKGEVVVSISPRVLERVKERRRGIDGEVHEDASGTSKLEQNHVKWDSEVQAALQAPLRRKSPVKSAAQAEKEGTFLLQPVRLAIPPPPHIIPILPSAATVDIHNPAAGNERVPSSTDRVDELNRGQVTSMASEDGKQGVRFMVSSELEGDKLLEEVNRVSLESVEEDGKEDETKVPQTGQSSSPDPTTHPAMSWSKQVPFNHTPRSSQHDAIKSVWDSSDVPQSTDTPMYPTLNAPSPSDPQSQGTLATTNLQGGFSQHSSVSMSSQTAATQFSPNLSSGVSFNRHPSTHSQQSHAQVPSPYFTPHSLTSPDPSLSAGILPGYNRPSPVPAGVGGMVSGVNVGNGGTVAVNGFQQGVWGGFASPMAAGYGYNQLSQSHHQTHQPQGAQQSVGQKGYLPQHQYNPNPYNRPLGYAYNSSPQSFDSSSQVRPQGRFAQANGDYHHQRLTHAHAQSGQSATFGMTVDGPNQGFYGGVSAARGGVYTAQPQSQQHQHPTNQQQGGQQQGGYGRGSIGRGVGRKMW</sequence>
<accession>A0A1E3IB19</accession>
<feature type="region of interest" description="Disordered" evidence="1">
    <location>
        <begin position="584"/>
        <end position="658"/>
    </location>
</feature>
<protein>
    <submittedName>
        <fullName evidence="2">Uncharacterized protein</fullName>
    </submittedName>
</protein>
<feature type="region of interest" description="Disordered" evidence="1">
    <location>
        <begin position="42"/>
        <end position="76"/>
    </location>
</feature>
<feature type="compositionally biased region" description="Polar residues" evidence="1">
    <location>
        <begin position="1003"/>
        <end position="1025"/>
    </location>
</feature>
<dbReference type="RefSeq" id="XP_066068356.1">
    <property type="nucleotide sequence ID" value="XM_066212259.1"/>
</dbReference>
<feature type="region of interest" description="Disordered" evidence="1">
    <location>
        <begin position="265"/>
        <end position="452"/>
    </location>
</feature>
<feature type="compositionally biased region" description="Polar residues" evidence="1">
    <location>
        <begin position="1036"/>
        <end position="1066"/>
    </location>
</feature>
<dbReference type="VEuPathDB" id="FungiDB:L203_04643"/>
<feature type="region of interest" description="Disordered" evidence="1">
    <location>
        <begin position="218"/>
        <end position="245"/>
    </location>
</feature>
<feature type="compositionally biased region" description="Polar residues" evidence="1">
    <location>
        <begin position="944"/>
        <end position="955"/>
    </location>
</feature>
<feature type="compositionally biased region" description="Low complexity" evidence="1">
    <location>
        <begin position="89"/>
        <end position="110"/>
    </location>
</feature>
<name>A0A1E3IB19_9TREE</name>
<feature type="region of interest" description="Disordered" evidence="1">
    <location>
        <begin position="478"/>
        <end position="563"/>
    </location>
</feature>
<feature type="compositionally biased region" description="Gly residues" evidence="1">
    <location>
        <begin position="1271"/>
        <end position="1284"/>
    </location>
</feature>
<feature type="compositionally biased region" description="Basic and acidic residues" evidence="1">
    <location>
        <begin position="231"/>
        <end position="245"/>
    </location>
</feature>
<feature type="compositionally biased region" description="Basic and acidic residues" evidence="1">
    <location>
        <begin position="518"/>
        <end position="528"/>
    </location>
</feature>
<reference evidence="2" key="2">
    <citation type="journal article" date="2022" name="Elife">
        <title>Obligate sexual reproduction of a homothallic fungus closely related to the Cryptococcus pathogenic species complex.</title>
        <authorList>
            <person name="Passer A.R."/>
            <person name="Clancey S.A."/>
            <person name="Shea T."/>
            <person name="David-Palma M."/>
            <person name="Averette A.F."/>
            <person name="Boekhout T."/>
            <person name="Porcel B.M."/>
            <person name="Nowrousian M."/>
            <person name="Cuomo C.A."/>
            <person name="Sun S."/>
            <person name="Heitman J."/>
            <person name="Coelho M.A."/>
        </authorList>
    </citation>
    <scope>NUCLEOTIDE SEQUENCE</scope>
    <source>
        <strain evidence="2">CBS 7841</strain>
    </source>
</reference>
<evidence type="ECO:0000313" key="3">
    <source>
        <dbReference type="Proteomes" id="UP000094043"/>
    </source>
</evidence>
<dbReference type="KEGG" id="cdep:91087051"/>
<feature type="region of interest" description="Disordered" evidence="1">
    <location>
        <begin position="88"/>
        <end position="112"/>
    </location>
</feature>
<organism evidence="2 3">
    <name type="scientific">Cryptococcus depauperatus CBS 7841</name>
    <dbReference type="NCBI Taxonomy" id="1295531"/>
    <lineage>
        <taxon>Eukaryota</taxon>
        <taxon>Fungi</taxon>
        <taxon>Dikarya</taxon>
        <taxon>Basidiomycota</taxon>
        <taxon>Agaricomycotina</taxon>
        <taxon>Tremellomycetes</taxon>
        <taxon>Tremellales</taxon>
        <taxon>Cryptococcaceae</taxon>
        <taxon>Cryptococcus</taxon>
    </lineage>
</organism>
<dbReference type="Proteomes" id="UP000094043">
    <property type="component" value="Chromosome 3"/>
</dbReference>
<evidence type="ECO:0000256" key="1">
    <source>
        <dbReference type="SAM" id="MobiDB-lite"/>
    </source>
</evidence>
<feature type="compositionally biased region" description="Polar residues" evidence="1">
    <location>
        <begin position="963"/>
        <end position="975"/>
    </location>
</feature>
<feature type="region of interest" description="Disordered" evidence="1">
    <location>
        <begin position="930"/>
        <end position="1090"/>
    </location>
</feature>
<feature type="compositionally biased region" description="Polar residues" evidence="1">
    <location>
        <begin position="985"/>
        <end position="996"/>
    </location>
</feature>
<dbReference type="GeneID" id="91087051"/>
<feature type="region of interest" description="Disordered" evidence="1">
    <location>
        <begin position="1252"/>
        <end position="1290"/>
    </location>
</feature>
<proteinExistence type="predicted"/>
<feature type="compositionally biased region" description="Basic and acidic residues" evidence="1">
    <location>
        <begin position="627"/>
        <end position="642"/>
    </location>
</feature>
<feature type="compositionally biased region" description="Low complexity" evidence="1">
    <location>
        <begin position="369"/>
        <end position="384"/>
    </location>
</feature>
<dbReference type="EMBL" id="CP143786">
    <property type="protein sequence ID" value="WVN87656.1"/>
    <property type="molecule type" value="Genomic_DNA"/>
</dbReference>
<feature type="compositionally biased region" description="Low complexity" evidence="1">
    <location>
        <begin position="1186"/>
        <end position="1195"/>
    </location>
</feature>